<sequence>MPDLFCTDIIKKKSLYFASARQLNPEIILHHDAGLTYAQHLLEPSSDKPHLVELALLDIEALLYDRFVSFYL</sequence>
<name>A0ABD3ZR84_BACIU</name>
<organism evidence="1 2">
    <name type="scientific">Bacillus subtilis subsp. subtilis</name>
    <dbReference type="NCBI Taxonomy" id="135461"/>
    <lineage>
        <taxon>Bacteria</taxon>
        <taxon>Bacillati</taxon>
        <taxon>Bacillota</taxon>
        <taxon>Bacilli</taxon>
        <taxon>Bacillales</taxon>
        <taxon>Bacillaceae</taxon>
        <taxon>Bacillus</taxon>
    </lineage>
</organism>
<evidence type="ECO:0000313" key="1">
    <source>
        <dbReference type="EMBL" id="KIL30671.1"/>
    </source>
</evidence>
<dbReference type="AlphaFoldDB" id="A0ABD3ZR84"/>
<protein>
    <submittedName>
        <fullName evidence="1">Uncharacterized protein</fullName>
    </submittedName>
</protein>
<dbReference type="Proteomes" id="UP000031970">
    <property type="component" value="Unassembled WGS sequence"/>
</dbReference>
<comment type="caution">
    <text evidence="1">The sequence shown here is derived from an EMBL/GenBank/DDBJ whole genome shotgun (WGS) entry which is preliminary data.</text>
</comment>
<reference evidence="1 2" key="1">
    <citation type="submission" date="2014-11" db="EMBL/GenBank/DDBJ databases">
        <title>Draft Genome Sequences of Nine Bacillus subtilis Strains that Form Spores with High Heat-Resistance.</title>
        <authorList>
            <person name="Krawcyk A.O."/>
            <person name="Berendsen E.M."/>
            <person name="de Jong A."/>
            <person name="Holsappel S."/>
            <person name="Eijlander R.T."/>
            <person name="Wells-Bennik M."/>
            <person name="Kuipers O.P."/>
        </authorList>
    </citation>
    <scope>NUCLEOTIDE SEQUENCE [LARGE SCALE GENOMIC DNA]</scope>
    <source>
        <strain evidence="1 2">B4067</strain>
    </source>
</reference>
<evidence type="ECO:0000313" key="2">
    <source>
        <dbReference type="Proteomes" id="UP000031970"/>
    </source>
</evidence>
<accession>A0ABD3ZR84</accession>
<gene>
    <name evidence="1" type="ORF">B4067_1445</name>
</gene>
<dbReference type="EMBL" id="JSXS01000101">
    <property type="protein sequence ID" value="KIL30671.1"/>
    <property type="molecule type" value="Genomic_DNA"/>
</dbReference>
<proteinExistence type="predicted"/>